<dbReference type="Proteomes" id="UP000277671">
    <property type="component" value="Unassembled WGS sequence"/>
</dbReference>
<evidence type="ECO:0000313" key="2">
    <source>
        <dbReference type="Proteomes" id="UP000277671"/>
    </source>
</evidence>
<gene>
    <name evidence="1" type="ORF">BDK92_0323</name>
</gene>
<accession>A0A495JCL6</accession>
<reference evidence="1 2" key="1">
    <citation type="submission" date="2018-10" db="EMBL/GenBank/DDBJ databases">
        <title>Sequencing the genomes of 1000 actinobacteria strains.</title>
        <authorList>
            <person name="Klenk H.-P."/>
        </authorList>
    </citation>
    <scope>NUCLEOTIDE SEQUENCE [LARGE SCALE GENOMIC DNA]</scope>
    <source>
        <strain evidence="1 2">DSM 45175</strain>
    </source>
</reference>
<sequence>MGDVLRQALEPVLRDINATGAPLPDIRDDDWTRDPGAESAMLWSPDGSGVGVSAIVAQPAPDRVAHVADQVQEWVIEELWRRAATNWPVCPRHPDNHPLTATVRGAVAVWVCPVDGAVVAPVGALA</sequence>
<dbReference type="EMBL" id="RBKT01000001">
    <property type="protein sequence ID" value="RKR86102.1"/>
    <property type="molecule type" value="Genomic_DNA"/>
</dbReference>
<evidence type="ECO:0000313" key="1">
    <source>
        <dbReference type="EMBL" id="RKR86102.1"/>
    </source>
</evidence>
<keyword evidence="2" id="KW-1185">Reference proteome</keyword>
<name>A0A495JCL6_9ACTN</name>
<dbReference type="RefSeq" id="WP_211349009.1">
    <property type="nucleotide sequence ID" value="NZ_RBKT01000001.1"/>
</dbReference>
<protein>
    <submittedName>
        <fullName evidence="1">Uncharacterized protein</fullName>
    </submittedName>
</protein>
<organism evidence="1 2">
    <name type="scientific">Micromonospora pisi</name>
    <dbReference type="NCBI Taxonomy" id="589240"/>
    <lineage>
        <taxon>Bacteria</taxon>
        <taxon>Bacillati</taxon>
        <taxon>Actinomycetota</taxon>
        <taxon>Actinomycetes</taxon>
        <taxon>Micromonosporales</taxon>
        <taxon>Micromonosporaceae</taxon>
        <taxon>Micromonospora</taxon>
    </lineage>
</organism>
<dbReference type="AlphaFoldDB" id="A0A495JCL6"/>
<comment type="caution">
    <text evidence="1">The sequence shown here is derived from an EMBL/GenBank/DDBJ whole genome shotgun (WGS) entry which is preliminary data.</text>
</comment>
<proteinExistence type="predicted"/>